<name>A0A4R2P8J4_9BACL</name>
<keyword evidence="7" id="KW-0963">Cytoplasm</keyword>
<dbReference type="EMBL" id="SLXK01000003">
    <property type="protein sequence ID" value="TCP31157.1"/>
    <property type="molecule type" value="Genomic_DNA"/>
</dbReference>
<comment type="catalytic activity">
    <reaction evidence="7">
        <text>shikimate + ATP = 3-phosphoshikimate + ADP + H(+)</text>
        <dbReference type="Rhea" id="RHEA:13121"/>
        <dbReference type="ChEBI" id="CHEBI:15378"/>
        <dbReference type="ChEBI" id="CHEBI:30616"/>
        <dbReference type="ChEBI" id="CHEBI:36208"/>
        <dbReference type="ChEBI" id="CHEBI:145989"/>
        <dbReference type="ChEBI" id="CHEBI:456216"/>
        <dbReference type="EC" id="2.7.1.71"/>
    </reaction>
</comment>
<evidence type="ECO:0000256" key="2">
    <source>
        <dbReference type="ARBA" id="ARBA00022679"/>
    </source>
</evidence>
<evidence type="ECO:0000256" key="4">
    <source>
        <dbReference type="ARBA" id="ARBA00022777"/>
    </source>
</evidence>
<dbReference type="PANTHER" id="PTHR21087">
    <property type="entry name" value="SHIKIMATE KINASE"/>
    <property type="match status" value="1"/>
</dbReference>
<proteinExistence type="inferred from homology"/>
<dbReference type="HAMAP" id="MF_00109">
    <property type="entry name" value="Shikimate_kinase"/>
    <property type="match status" value="1"/>
</dbReference>
<keyword evidence="4 7" id="KW-0418">Kinase</keyword>
<dbReference type="GO" id="GO:0009423">
    <property type="term" value="P:chorismate biosynthetic process"/>
    <property type="evidence" value="ECO:0007669"/>
    <property type="project" value="UniProtKB-UniRule"/>
</dbReference>
<comment type="function">
    <text evidence="7">Catalyzes the specific phosphorylation of the 3-hydroxyl group of shikimic acid using ATP as a cosubstrate.</text>
</comment>
<keyword evidence="5 7" id="KW-0067">ATP-binding</keyword>
<dbReference type="GO" id="GO:0009073">
    <property type="term" value="P:aromatic amino acid family biosynthetic process"/>
    <property type="evidence" value="ECO:0007669"/>
    <property type="project" value="UniProtKB-KW"/>
</dbReference>
<dbReference type="CDD" id="cd00464">
    <property type="entry name" value="SK"/>
    <property type="match status" value="1"/>
</dbReference>
<dbReference type="InterPro" id="IPR000623">
    <property type="entry name" value="Shikimate_kinase/TSH1"/>
</dbReference>
<evidence type="ECO:0000313" key="9">
    <source>
        <dbReference type="Proteomes" id="UP000295416"/>
    </source>
</evidence>
<dbReference type="Proteomes" id="UP000295416">
    <property type="component" value="Unassembled WGS sequence"/>
</dbReference>
<protein>
    <recommendedName>
        <fullName evidence="7">Shikimate kinase</fullName>
        <shortName evidence="7">SK</shortName>
        <ecNumber evidence="7">2.7.1.71</ecNumber>
    </recommendedName>
</protein>
<dbReference type="GO" id="GO:0004765">
    <property type="term" value="F:shikimate kinase activity"/>
    <property type="evidence" value="ECO:0007669"/>
    <property type="project" value="UniProtKB-UniRule"/>
</dbReference>
<dbReference type="GO" id="GO:0005829">
    <property type="term" value="C:cytosol"/>
    <property type="evidence" value="ECO:0007669"/>
    <property type="project" value="TreeGrafter"/>
</dbReference>
<feature type="binding site" evidence="7">
    <location>
        <begin position="17"/>
        <end position="22"/>
    </location>
    <ligand>
        <name>ATP</name>
        <dbReference type="ChEBI" id="CHEBI:30616"/>
    </ligand>
</feature>
<sequence>MEGIVVNEAVFLTGFMGAGKTTVGGQLAKVLGLDVFDTDHVIEKTFKKSISDIFADQGEAYFRECEQRVLRELSSKRAVITTGGGVILDEGNRQIMKKNGITIYLHCSPSKILKRLAGDTTRPLLHGDQEQKVITMLEKRLPYYLEADYTVNTTMKSVQTIISEIVNLLYRHRNLGS</sequence>
<keyword evidence="2 7" id="KW-0808">Transferase</keyword>
<comment type="cofactor">
    <cofactor evidence="7">
        <name>Mg(2+)</name>
        <dbReference type="ChEBI" id="CHEBI:18420"/>
    </cofactor>
    <text evidence="7">Binds 1 Mg(2+) ion per subunit.</text>
</comment>
<feature type="binding site" evidence="7">
    <location>
        <position position="39"/>
    </location>
    <ligand>
        <name>substrate</name>
    </ligand>
</feature>
<dbReference type="GO" id="GO:0000287">
    <property type="term" value="F:magnesium ion binding"/>
    <property type="evidence" value="ECO:0007669"/>
    <property type="project" value="UniProtKB-UniRule"/>
</dbReference>
<dbReference type="PRINTS" id="PR01100">
    <property type="entry name" value="SHIKIMTKNASE"/>
</dbReference>
<keyword evidence="3 7" id="KW-0547">Nucleotide-binding</keyword>
<accession>A0A4R2P8J4</accession>
<dbReference type="UniPathway" id="UPA00053">
    <property type="reaction ID" value="UER00088"/>
</dbReference>
<dbReference type="AlphaFoldDB" id="A0A4R2P8J4"/>
<comment type="similarity">
    <text evidence="7">Belongs to the shikimate kinase family.</text>
</comment>
<keyword evidence="1 7" id="KW-0028">Amino-acid biosynthesis</keyword>
<dbReference type="InterPro" id="IPR031322">
    <property type="entry name" value="Shikimate/glucono_kinase"/>
</dbReference>
<dbReference type="Gene3D" id="3.40.50.300">
    <property type="entry name" value="P-loop containing nucleotide triphosphate hydrolases"/>
    <property type="match status" value="1"/>
</dbReference>
<comment type="caution">
    <text evidence="8">The sequence shown here is derived from an EMBL/GenBank/DDBJ whole genome shotgun (WGS) entry which is preliminary data.</text>
</comment>
<organism evidence="8 9">
    <name type="scientific">Scopulibacillus darangshiensis</name>
    <dbReference type="NCBI Taxonomy" id="442528"/>
    <lineage>
        <taxon>Bacteria</taxon>
        <taxon>Bacillati</taxon>
        <taxon>Bacillota</taxon>
        <taxon>Bacilli</taxon>
        <taxon>Bacillales</taxon>
        <taxon>Sporolactobacillaceae</taxon>
        <taxon>Scopulibacillus</taxon>
    </lineage>
</organism>
<evidence type="ECO:0000256" key="6">
    <source>
        <dbReference type="ARBA" id="ARBA00023141"/>
    </source>
</evidence>
<dbReference type="OrthoDB" id="9800332at2"/>
<keyword evidence="6 7" id="KW-0057">Aromatic amino acid biosynthesis</keyword>
<comment type="subcellular location">
    <subcellularLocation>
        <location evidence="7">Cytoplasm</location>
    </subcellularLocation>
</comment>
<dbReference type="PANTHER" id="PTHR21087:SF16">
    <property type="entry name" value="SHIKIMATE KINASE 1, CHLOROPLASTIC"/>
    <property type="match status" value="1"/>
</dbReference>
<dbReference type="SUPFAM" id="SSF52540">
    <property type="entry name" value="P-loop containing nucleoside triphosphate hydrolases"/>
    <property type="match status" value="1"/>
</dbReference>
<dbReference type="Pfam" id="PF01202">
    <property type="entry name" value="SKI"/>
    <property type="match status" value="1"/>
</dbReference>
<dbReference type="RefSeq" id="WP_132743670.1">
    <property type="nucleotide sequence ID" value="NZ_SLXK01000003.1"/>
</dbReference>
<dbReference type="GO" id="GO:0005524">
    <property type="term" value="F:ATP binding"/>
    <property type="evidence" value="ECO:0007669"/>
    <property type="project" value="UniProtKB-UniRule"/>
</dbReference>
<evidence type="ECO:0000313" key="8">
    <source>
        <dbReference type="EMBL" id="TCP31157.1"/>
    </source>
</evidence>
<evidence type="ECO:0000256" key="3">
    <source>
        <dbReference type="ARBA" id="ARBA00022741"/>
    </source>
</evidence>
<reference evidence="8 9" key="1">
    <citation type="submission" date="2019-03" db="EMBL/GenBank/DDBJ databases">
        <title>Genomic Encyclopedia of Type Strains, Phase IV (KMG-IV): sequencing the most valuable type-strain genomes for metagenomic binning, comparative biology and taxonomic classification.</title>
        <authorList>
            <person name="Goeker M."/>
        </authorList>
    </citation>
    <scope>NUCLEOTIDE SEQUENCE [LARGE SCALE GENOMIC DNA]</scope>
    <source>
        <strain evidence="8 9">DSM 19377</strain>
    </source>
</reference>
<feature type="binding site" evidence="7">
    <location>
        <position position="21"/>
    </location>
    <ligand>
        <name>Mg(2+)</name>
        <dbReference type="ChEBI" id="CHEBI:18420"/>
    </ligand>
</feature>
<feature type="binding site" evidence="7">
    <location>
        <position position="84"/>
    </location>
    <ligand>
        <name>substrate</name>
    </ligand>
</feature>
<comment type="caution">
    <text evidence="7">Lacks conserved residue(s) required for the propagation of feature annotation.</text>
</comment>
<keyword evidence="7" id="KW-0460">Magnesium</keyword>
<evidence type="ECO:0000256" key="5">
    <source>
        <dbReference type="ARBA" id="ARBA00022840"/>
    </source>
</evidence>
<comment type="pathway">
    <text evidence="7">Metabolic intermediate biosynthesis; chorismate biosynthesis; chorismate from D-erythrose 4-phosphate and phosphoenolpyruvate: step 5/7.</text>
</comment>
<keyword evidence="9" id="KW-1185">Reference proteome</keyword>
<dbReference type="InterPro" id="IPR027417">
    <property type="entry name" value="P-loop_NTPase"/>
</dbReference>
<feature type="binding site" evidence="7">
    <location>
        <position position="122"/>
    </location>
    <ligand>
        <name>ATP</name>
        <dbReference type="ChEBI" id="CHEBI:30616"/>
    </ligand>
</feature>
<feature type="binding site" evidence="7">
    <location>
        <position position="140"/>
    </location>
    <ligand>
        <name>substrate</name>
    </ligand>
</feature>
<evidence type="ECO:0000256" key="1">
    <source>
        <dbReference type="ARBA" id="ARBA00022605"/>
    </source>
</evidence>
<gene>
    <name evidence="7" type="primary">aroK</name>
    <name evidence="8" type="ORF">EV207_10338</name>
</gene>
<comment type="subunit">
    <text evidence="7">Monomer.</text>
</comment>
<dbReference type="EC" id="2.7.1.71" evidence="7"/>
<dbReference type="GO" id="GO:0008652">
    <property type="term" value="P:amino acid biosynthetic process"/>
    <property type="evidence" value="ECO:0007669"/>
    <property type="project" value="UniProtKB-KW"/>
</dbReference>
<evidence type="ECO:0000256" key="7">
    <source>
        <dbReference type="HAMAP-Rule" id="MF_00109"/>
    </source>
</evidence>
<feature type="binding site" evidence="7">
    <location>
        <position position="63"/>
    </location>
    <ligand>
        <name>substrate</name>
    </ligand>
</feature>
<keyword evidence="7" id="KW-0479">Metal-binding</keyword>